<accession>A0ABU3TZ44</accession>
<sequence length="64" mass="7349">MTKKIISLFADRKNLRIFPVGFLRGESGNNANLEKAAKPRYTYTYYNKGGWQADVFSFADHALF</sequence>
<organism evidence="1 2">
    <name type="scientific">Faecalibacterium wellingii</name>
    <dbReference type="NCBI Taxonomy" id="2929491"/>
    <lineage>
        <taxon>Bacteria</taxon>
        <taxon>Bacillati</taxon>
        <taxon>Bacillota</taxon>
        <taxon>Clostridia</taxon>
        <taxon>Eubacteriales</taxon>
        <taxon>Oscillospiraceae</taxon>
        <taxon>Faecalibacterium</taxon>
    </lineage>
</organism>
<comment type="caution">
    <text evidence="1">The sequence shown here is derived from an EMBL/GenBank/DDBJ whole genome shotgun (WGS) entry which is preliminary data.</text>
</comment>
<protein>
    <submittedName>
        <fullName evidence="1">Uncharacterized protein</fullName>
    </submittedName>
</protein>
<gene>
    <name evidence="1" type="ORF">RX402_07320</name>
</gene>
<proteinExistence type="predicted"/>
<dbReference type="RefSeq" id="WP_414000769.1">
    <property type="nucleotide sequence ID" value="NZ_JBLFDH010000001.1"/>
</dbReference>
<name>A0ABU3TZ44_9FIRM</name>
<evidence type="ECO:0000313" key="2">
    <source>
        <dbReference type="Proteomes" id="UP001263246"/>
    </source>
</evidence>
<dbReference type="Proteomes" id="UP001263246">
    <property type="component" value="Unassembled WGS sequence"/>
</dbReference>
<evidence type="ECO:0000313" key="1">
    <source>
        <dbReference type="EMBL" id="MDU8688553.1"/>
    </source>
</evidence>
<reference evidence="1 2" key="1">
    <citation type="submission" date="2023-10" db="EMBL/GenBank/DDBJ databases">
        <title>Host Genetic Regulation of Human Gut Microbial Structural Variation.</title>
        <authorList>
            <person name="Harmsen H.J.M."/>
        </authorList>
    </citation>
    <scope>NUCLEOTIDE SEQUENCE [LARGE SCALE GENOMIC DNA]</scope>
    <source>
        <strain evidence="1 2">HTF-F</strain>
    </source>
</reference>
<dbReference type="EMBL" id="JAWHPR010000003">
    <property type="protein sequence ID" value="MDU8688553.1"/>
    <property type="molecule type" value="Genomic_DNA"/>
</dbReference>
<keyword evidence="2" id="KW-1185">Reference proteome</keyword>